<sequence length="326" mass="36473">MRASRLVSILLLLQARQPRTADDLAARLEVTPRTIYRDIEALSAAGIPVYGEPGHDGGYRLVDGYRTQLTGLTRQEAEALFLTGLPAAASGLGLGPVVATTERKLLAALPAELRSHADRVRQRFHLDAASWYHDAEATPQLPTVSDAVWQQRRVRIRYQRWAAPHEATRVVEPYGVVLKAGHWYLVARRSGEFRTYRVARIVEAALLDETFDRVEDFDLGGYWQDYLDDFDSRRHRGEAVLRLSPEGMRLLPQLAEPAIARAALESGIVEADGWIRVVVPVEHPEQAVHDLLRLGPLAEVVAPQGLRDRLAEALTSMLRRYAEVSE</sequence>
<organism evidence="4 5">
    <name type="scientific">Amycolatopsis halotolerans</name>
    <dbReference type="NCBI Taxonomy" id="330083"/>
    <lineage>
        <taxon>Bacteria</taxon>
        <taxon>Bacillati</taxon>
        <taxon>Actinomycetota</taxon>
        <taxon>Actinomycetes</taxon>
        <taxon>Pseudonocardiales</taxon>
        <taxon>Pseudonocardiaceae</taxon>
        <taxon>Amycolatopsis</taxon>
    </lineage>
</organism>
<reference evidence="5" key="1">
    <citation type="journal article" date="2019" name="Int. J. Syst. Evol. Microbiol.">
        <title>The Global Catalogue of Microorganisms (GCM) 10K type strain sequencing project: providing services to taxonomists for standard genome sequencing and annotation.</title>
        <authorList>
            <consortium name="The Broad Institute Genomics Platform"/>
            <consortium name="The Broad Institute Genome Sequencing Center for Infectious Disease"/>
            <person name="Wu L."/>
            <person name="Ma J."/>
        </authorList>
    </citation>
    <scope>NUCLEOTIDE SEQUENCE [LARGE SCALE GENOMIC DNA]</scope>
    <source>
        <strain evidence="5">CGMCC 4.7682</strain>
    </source>
</reference>
<keyword evidence="5" id="KW-1185">Reference proteome</keyword>
<dbReference type="InterPro" id="IPR057727">
    <property type="entry name" value="WCX_dom"/>
</dbReference>
<evidence type="ECO:0000259" key="2">
    <source>
        <dbReference type="Pfam" id="PF13280"/>
    </source>
</evidence>
<evidence type="ECO:0000259" key="3">
    <source>
        <dbReference type="Pfam" id="PF25583"/>
    </source>
</evidence>
<dbReference type="RefSeq" id="WP_377869780.1">
    <property type="nucleotide sequence ID" value="NZ_JBHMAY010000015.1"/>
</dbReference>
<evidence type="ECO:0000259" key="1">
    <source>
        <dbReference type="Pfam" id="PF08279"/>
    </source>
</evidence>
<dbReference type="EMBL" id="JBHRWI010000051">
    <property type="protein sequence ID" value="MFC3515528.1"/>
    <property type="molecule type" value="Genomic_DNA"/>
</dbReference>
<feature type="domain" description="WCX" evidence="3">
    <location>
        <begin position="237"/>
        <end position="318"/>
    </location>
</feature>
<dbReference type="InterPro" id="IPR036390">
    <property type="entry name" value="WH_DNA-bd_sf"/>
</dbReference>
<dbReference type="Pfam" id="PF25583">
    <property type="entry name" value="WCX"/>
    <property type="match status" value="1"/>
</dbReference>
<evidence type="ECO:0000313" key="4">
    <source>
        <dbReference type="EMBL" id="MFC3515528.1"/>
    </source>
</evidence>
<dbReference type="PANTHER" id="PTHR34580:SF1">
    <property type="entry name" value="PROTEIN PAFC"/>
    <property type="match status" value="1"/>
</dbReference>
<evidence type="ECO:0000313" key="5">
    <source>
        <dbReference type="Proteomes" id="UP001595764"/>
    </source>
</evidence>
<accession>A0ABV7QWF8</accession>
<dbReference type="PROSITE" id="PS52050">
    <property type="entry name" value="WYL"/>
    <property type="match status" value="1"/>
</dbReference>
<dbReference type="InterPro" id="IPR026881">
    <property type="entry name" value="WYL_dom"/>
</dbReference>
<dbReference type="InterPro" id="IPR013196">
    <property type="entry name" value="HTH_11"/>
</dbReference>
<dbReference type="Pfam" id="PF13280">
    <property type="entry name" value="WYL"/>
    <property type="match status" value="1"/>
</dbReference>
<dbReference type="InterPro" id="IPR051534">
    <property type="entry name" value="CBASS_pafABC_assoc_protein"/>
</dbReference>
<protein>
    <submittedName>
        <fullName evidence="4">Helix-turn-helix transcriptional regulator</fullName>
    </submittedName>
</protein>
<feature type="domain" description="WYL" evidence="2">
    <location>
        <begin position="141"/>
        <end position="204"/>
    </location>
</feature>
<name>A0ABV7QWF8_9PSEU</name>
<dbReference type="SUPFAM" id="SSF46785">
    <property type="entry name" value="Winged helix' DNA-binding domain"/>
    <property type="match status" value="1"/>
</dbReference>
<feature type="domain" description="Helix-turn-helix type 11" evidence="1">
    <location>
        <begin position="8"/>
        <end position="60"/>
    </location>
</feature>
<gene>
    <name evidence="4" type="ORF">ACFORO_35545</name>
</gene>
<dbReference type="InterPro" id="IPR028349">
    <property type="entry name" value="PafC-like"/>
</dbReference>
<dbReference type="PANTHER" id="PTHR34580">
    <property type="match status" value="1"/>
</dbReference>
<dbReference type="Proteomes" id="UP001595764">
    <property type="component" value="Unassembled WGS sequence"/>
</dbReference>
<dbReference type="Gene3D" id="1.10.10.10">
    <property type="entry name" value="Winged helix-like DNA-binding domain superfamily/Winged helix DNA-binding domain"/>
    <property type="match status" value="1"/>
</dbReference>
<comment type="caution">
    <text evidence="4">The sequence shown here is derived from an EMBL/GenBank/DDBJ whole genome shotgun (WGS) entry which is preliminary data.</text>
</comment>
<dbReference type="PIRSF" id="PIRSF016838">
    <property type="entry name" value="PafC"/>
    <property type="match status" value="1"/>
</dbReference>
<dbReference type="InterPro" id="IPR036388">
    <property type="entry name" value="WH-like_DNA-bd_sf"/>
</dbReference>
<proteinExistence type="predicted"/>
<dbReference type="Pfam" id="PF08279">
    <property type="entry name" value="HTH_11"/>
    <property type="match status" value="1"/>
</dbReference>